<feature type="binding site" evidence="8">
    <location>
        <position position="177"/>
    </location>
    <ligand>
        <name>Zn(2+)</name>
        <dbReference type="ChEBI" id="CHEBI:29105"/>
        <label>2</label>
    </ligand>
</feature>
<comment type="similarity">
    <text evidence="6 8">Belongs to the DnaJ family.</text>
</comment>
<organism evidence="12 13">
    <name type="scientific">Candidatus Taylorbacteria bacterium RIFCSPLOWO2_01_FULL_45_15b</name>
    <dbReference type="NCBI Taxonomy" id="1802319"/>
    <lineage>
        <taxon>Bacteria</taxon>
        <taxon>Candidatus Tayloriibacteriota</taxon>
    </lineage>
</organism>
<dbReference type="GO" id="GO:0006260">
    <property type="term" value="P:DNA replication"/>
    <property type="evidence" value="ECO:0007669"/>
    <property type="project" value="UniProtKB-KW"/>
</dbReference>
<dbReference type="Pfam" id="PF00684">
    <property type="entry name" value="DnaJ_CXXCXGXG"/>
    <property type="match status" value="1"/>
</dbReference>
<sequence length="367" mass="39551">MQKDYYNILGVDKKASKDDIKKAFRKLAHKYHPDKKGGDTDKFKEVNEAYGVLSDDKKRAEFDTYGRVFSEAGAGAGAAGGQGFGGFGGFEGFDFSGFTQAQGQGGGQEFDIGDIFGEFFGGGRSRTRRGRDISIDMEVSFQESIFGVDRSVLLTKTSSCERCGGSGAEPKTEEITCPTCNGKGQIRDTRRSFLGNISTTRTCDTCFGRGKVPKEKCTVCSGAGVKRRQEEIKIKIPAGIEDGEMIRMSGAGEALSGGSPGDLYVKIHVRSHPTFTKDGANLLMDLGIKLSTALLGGEYTIESLDGNITIKIPEGITHGEILRVKGKGVPVQGSRRGDLLVAIKIEFPKRLSRDARQAIEALKKEGL</sequence>
<evidence type="ECO:0000256" key="2">
    <source>
        <dbReference type="ARBA" id="ARBA00022737"/>
    </source>
</evidence>
<feature type="binding site" evidence="8">
    <location>
        <position position="163"/>
    </location>
    <ligand>
        <name>Zn(2+)</name>
        <dbReference type="ChEBI" id="CHEBI:29105"/>
        <label>1</label>
    </ligand>
</feature>
<comment type="subunit">
    <text evidence="8">Homodimer.</text>
</comment>
<evidence type="ECO:0000259" key="10">
    <source>
        <dbReference type="PROSITE" id="PS50076"/>
    </source>
</evidence>
<comment type="domain">
    <text evidence="8">The J domain is necessary and sufficient to stimulate DnaK ATPase activity. Zinc center 1 plays an important role in the autonomous, DnaK-independent chaperone activity of DnaJ. Zinc center 2 is essential for interaction with DnaK and for DnaJ activity.</text>
</comment>
<dbReference type="Pfam" id="PF00226">
    <property type="entry name" value="DnaJ"/>
    <property type="match status" value="1"/>
</dbReference>
<dbReference type="InterPro" id="IPR012724">
    <property type="entry name" value="DnaJ"/>
</dbReference>
<comment type="function">
    <text evidence="8">Participates actively in the response to hyperosmotic and heat shock by preventing the aggregation of stress-denatured proteins and by disaggregating proteins, also in an autonomous, DnaK-independent fashion. Unfolded proteins bind initially to DnaJ; upon interaction with the DnaJ-bound protein, DnaK hydrolyzes its bound ATP, resulting in the formation of a stable complex. GrpE releases ADP from DnaK; ATP binding to DnaK triggers the release of the substrate protein, thus completing the reaction cycle. Several rounds of ATP-dependent interactions between DnaJ, DnaK and GrpE are required for fully efficient folding. Also involved, together with DnaK and GrpE, in the DNA replication of plasmids through activation of initiation proteins.</text>
</comment>
<evidence type="ECO:0000256" key="1">
    <source>
        <dbReference type="ARBA" id="ARBA00022723"/>
    </source>
</evidence>
<dbReference type="PRINTS" id="PR00625">
    <property type="entry name" value="JDOMAIN"/>
</dbReference>
<evidence type="ECO:0000256" key="4">
    <source>
        <dbReference type="ARBA" id="ARBA00022833"/>
    </source>
</evidence>
<feature type="repeat" description="CXXCXGXG motif" evidence="8">
    <location>
        <begin position="203"/>
        <end position="210"/>
    </location>
</feature>
<dbReference type="GO" id="GO:0005737">
    <property type="term" value="C:cytoplasm"/>
    <property type="evidence" value="ECO:0007669"/>
    <property type="project" value="UniProtKB-SubCell"/>
</dbReference>
<comment type="caution">
    <text evidence="12">The sequence shown here is derived from an EMBL/GenBank/DDBJ whole genome shotgun (WGS) entry which is preliminary data.</text>
</comment>
<accession>A0A1G2NA74</accession>
<evidence type="ECO:0000256" key="8">
    <source>
        <dbReference type="HAMAP-Rule" id="MF_01152"/>
    </source>
</evidence>
<dbReference type="SMART" id="SM00271">
    <property type="entry name" value="DnaJ"/>
    <property type="match status" value="1"/>
</dbReference>
<dbReference type="GO" id="GO:0051082">
    <property type="term" value="F:unfolded protein binding"/>
    <property type="evidence" value="ECO:0007669"/>
    <property type="project" value="UniProtKB-UniRule"/>
</dbReference>
<dbReference type="PANTHER" id="PTHR43096:SF52">
    <property type="entry name" value="DNAJ HOMOLOG 1, MITOCHONDRIAL-RELATED"/>
    <property type="match status" value="1"/>
</dbReference>
<evidence type="ECO:0000256" key="5">
    <source>
        <dbReference type="ARBA" id="ARBA00023186"/>
    </source>
</evidence>
<feature type="binding site" evidence="8">
    <location>
        <position position="180"/>
    </location>
    <ligand>
        <name>Zn(2+)</name>
        <dbReference type="ChEBI" id="CHEBI:29105"/>
        <label>2</label>
    </ligand>
</feature>
<dbReference type="NCBIfam" id="NF008035">
    <property type="entry name" value="PRK10767.1"/>
    <property type="match status" value="1"/>
</dbReference>
<dbReference type="CDD" id="cd10719">
    <property type="entry name" value="DnaJ_zf"/>
    <property type="match status" value="1"/>
</dbReference>
<dbReference type="PROSITE" id="PS50076">
    <property type="entry name" value="DNAJ_2"/>
    <property type="match status" value="1"/>
</dbReference>
<evidence type="ECO:0000313" key="12">
    <source>
        <dbReference type="EMBL" id="OHA33038.1"/>
    </source>
</evidence>
<feature type="repeat" description="CXXCXGXG motif" evidence="8">
    <location>
        <begin position="217"/>
        <end position="224"/>
    </location>
</feature>
<comment type="cofactor">
    <cofactor evidence="8">
        <name>Zn(2+)</name>
        <dbReference type="ChEBI" id="CHEBI:29105"/>
    </cofactor>
    <text evidence="8">Binds 2 Zn(2+) ions per monomer.</text>
</comment>
<evidence type="ECO:0000256" key="9">
    <source>
        <dbReference type="PROSITE-ProRule" id="PRU00546"/>
    </source>
</evidence>
<keyword evidence="5 8" id="KW-0143">Chaperone</keyword>
<evidence type="ECO:0000256" key="7">
    <source>
        <dbReference type="ARBA" id="ARBA00067609"/>
    </source>
</evidence>
<protein>
    <recommendedName>
        <fullName evidence="7 8">Chaperone protein DnaJ</fullName>
    </recommendedName>
</protein>
<dbReference type="SUPFAM" id="SSF57938">
    <property type="entry name" value="DnaJ/Hsp40 cysteine-rich domain"/>
    <property type="match status" value="1"/>
</dbReference>
<dbReference type="CDD" id="cd10747">
    <property type="entry name" value="DnaJ_C"/>
    <property type="match status" value="1"/>
</dbReference>
<dbReference type="InterPro" id="IPR001623">
    <property type="entry name" value="DnaJ_domain"/>
</dbReference>
<dbReference type="FunFam" id="2.60.260.20:FF:000005">
    <property type="entry name" value="Chaperone protein dnaJ 1, mitochondrial"/>
    <property type="match status" value="1"/>
</dbReference>
<dbReference type="Gene3D" id="1.10.287.110">
    <property type="entry name" value="DnaJ domain"/>
    <property type="match status" value="1"/>
</dbReference>
<dbReference type="STRING" id="1802319.A2928_00625"/>
<dbReference type="HAMAP" id="MF_01152">
    <property type="entry name" value="DnaJ"/>
    <property type="match status" value="1"/>
</dbReference>
<keyword evidence="4 8" id="KW-0862">Zinc</keyword>
<dbReference type="InterPro" id="IPR001305">
    <property type="entry name" value="HSP_DnaJ_Cys-rich_dom"/>
</dbReference>
<dbReference type="NCBIfam" id="TIGR02349">
    <property type="entry name" value="DnaJ_bact"/>
    <property type="match status" value="1"/>
</dbReference>
<keyword evidence="8" id="KW-0346">Stress response</keyword>
<dbReference type="InterPro" id="IPR036410">
    <property type="entry name" value="HSP_DnaJ_Cys-rich_dom_sf"/>
</dbReference>
<dbReference type="Proteomes" id="UP000176221">
    <property type="component" value="Unassembled WGS sequence"/>
</dbReference>
<feature type="domain" description="CR-type" evidence="11">
    <location>
        <begin position="147"/>
        <end position="229"/>
    </location>
</feature>
<keyword evidence="2 8" id="KW-0677">Repeat</keyword>
<name>A0A1G2NA74_9BACT</name>
<dbReference type="GO" id="GO:0009408">
    <property type="term" value="P:response to heat"/>
    <property type="evidence" value="ECO:0007669"/>
    <property type="project" value="InterPro"/>
</dbReference>
<dbReference type="AlphaFoldDB" id="A0A1G2NA74"/>
<evidence type="ECO:0000313" key="13">
    <source>
        <dbReference type="Proteomes" id="UP000176221"/>
    </source>
</evidence>
<gene>
    <name evidence="8" type="primary">dnaJ</name>
    <name evidence="12" type="ORF">A2928_00625</name>
</gene>
<feature type="zinc finger region" description="CR-type" evidence="9">
    <location>
        <begin position="147"/>
        <end position="229"/>
    </location>
</feature>
<keyword evidence="1 8" id="KW-0479">Metal-binding</keyword>
<feature type="binding site" evidence="8">
    <location>
        <position position="203"/>
    </location>
    <ligand>
        <name>Zn(2+)</name>
        <dbReference type="ChEBI" id="CHEBI:29105"/>
        <label>2</label>
    </ligand>
</feature>
<dbReference type="GO" id="GO:0042026">
    <property type="term" value="P:protein refolding"/>
    <property type="evidence" value="ECO:0007669"/>
    <property type="project" value="TreeGrafter"/>
</dbReference>
<evidence type="ECO:0000259" key="11">
    <source>
        <dbReference type="PROSITE" id="PS51188"/>
    </source>
</evidence>
<dbReference type="InterPro" id="IPR008971">
    <property type="entry name" value="HSP40/DnaJ_pept-bd"/>
</dbReference>
<dbReference type="Gene3D" id="2.10.230.10">
    <property type="entry name" value="Heat shock protein DnaJ, cysteine-rich domain"/>
    <property type="match status" value="1"/>
</dbReference>
<dbReference type="SUPFAM" id="SSF49493">
    <property type="entry name" value="HSP40/DnaJ peptide-binding domain"/>
    <property type="match status" value="2"/>
</dbReference>
<dbReference type="InterPro" id="IPR002939">
    <property type="entry name" value="DnaJ_C"/>
</dbReference>
<proteinExistence type="inferred from homology"/>
<keyword evidence="3 8" id="KW-0863">Zinc-finger</keyword>
<evidence type="ECO:0000256" key="3">
    <source>
        <dbReference type="ARBA" id="ARBA00022771"/>
    </source>
</evidence>
<feature type="domain" description="J" evidence="10">
    <location>
        <begin position="4"/>
        <end position="66"/>
    </location>
</feature>
<feature type="binding site" evidence="8">
    <location>
        <position position="217"/>
    </location>
    <ligand>
        <name>Zn(2+)</name>
        <dbReference type="ChEBI" id="CHEBI:29105"/>
        <label>1</label>
    </ligand>
</feature>
<dbReference type="Pfam" id="PF01556">
    <property type="entry name" value="DnaJ_C"/>
    <property type="match status" value="1"/>
</dbReference>
<dbReference type="FunFam" id="2.10.230.10:FF:000002">
    <property type="entry name" value="Molecular chaperone DnaJ"/>
    <property type="match status" value="1"/>
</dbReference>
<dbReference type="EMBL" id="MHRX01000036">
    <property type="protein sequence ID" value="OHA33038.1"/>
    <property type="molecule type" value="Genomic_DNA"/>
</dbReference>
<dbReference type="GO" id="GO:0005524">
    <property type="term" value="F:ATP binding"/>
    <property type="evidence" value="ECO:0007669"/>
    <property type="project" value="InterPro"/>
</dbReference>
<dbReference type="GO" id="GO:0031072">
    <property type="term" value="F:heat shock protein binding"/>
    <property type="evidence" value="ECO:0007669"/>
    <property type="project" value="InterPro"/>
</dbReference>
<feature type="binding site" evidence="8">
    <location>
        <position position="160"/>
    </location>
    <ligand>
        <name>Zn(2+)</name>
        <dbReference type="ChEBI" id="CHEBI:29105"/>
        <label>1</label>
    </ligand>
</feature>
<keyword evidence="8" id="KW-0963">Cytoplasm</keyword>
<dbReference type="PROSITE" id="PS51188">
    <property type="entry name" value="ZF_CR"/>
    <property type="match status" value="1"/>
</dbReference>
<reference evidence="12 13" key="1">
    <citation type="journal article" date="2016" name="Nat. Commun.">
        <title>Thousands of microbial genomes shed light on interconnected biogeochemical processes in an aquifer system.</title>
        <authorList>
            <person name="Anantharaman K."/>
            <person name="Brown C.T."/>
            <person name="Hug L.A."/>
            <person name="Sharon I."/>
            <person name="Castelle C.J."/>
            <person name="Probst A.J."/>
            <person name="Thomas B.C."/>
            <person name="Singh A."/>
            <person name="Wilkins M.J."/>
            <person name="Karaoz U."/>
            <person name="Brodie E.L."/>
            <person name="Williams K.H."/>
            <person name="Hubbard S.S."/>
            <person name="Banfield J.F."/>
        </authorList>
    </citation>
    <scope>NUCLEOTIDE SEQUENCE [LARGE SCALE GENOMIC DNA]</scope>
</reference>
<comment type="subcellular location">
    <subcellularLocation>
        <location evidence="8">Cytoplasm</location>
    </subcellularLocation>
</comment>
<feature type="binding site" evidence="8">
    <location>
        <position position="206"/>
    </location>
    <ligand>
        <name>Zn(2+)</name>
        <dbReference type="ChEBI" id="CHEBI:29105"/>
        <label>2</label>
    </ligand>
</feature>
<feature type="binding site" evidence="8">
    <location>
        <position position="220"/>
    </location>
    <ligand>
        <name>Zn(2+)</name>
        <dbReference type="ChEBI" id="CHEBI:29105"/>
        <label>1</label>
    </ligand>
</feature>
<feature type="repeat" description="CXXCXGXG motif" evidence="8">
    <location>
        <begin position="160"/>
        <end position="167"/>
    </location>
</feature>
<dbReference type="PANTHER" id="PTHR43096">
    <property type="entry name" value="DNAJ HOMOLOG 1, MITOCHONDRIAL-RELATED"/>
    <property type="match status" value="1"/>
</dbReference>
<evidence type="ECO:0000256" key="6">
    <source>
        <dbReference type="ARBA" id="ARBA00061004"/>
    </source>
</evidence>
<dbReference type="InterPro" id="IPR036869">
    <property type="entry name" value="J_dom_sf"/>
</dbReference>
<feature type="repeat" description="CXXCXGXG motif" evidence="8">
    <location>
        <begin position="177"/>
        <end position="184"/>
    </location>
</feature>
<dbReference type="SUPFAM" id="SSF46565">
    <property type="entry name" value="Chaperone J-domain"/>
    <property type="match status" value="1"/>
</dbReference>
<dbReference type="GO" id="GO:0008270">
    <property type="term" value="F:zinc ion binding"/>
    <property type="evidence" value="ECO:0007669"/>
    <property type="project" value="UniProtKB-UniRule"/>
</dbReference>
<dbReference type="Gene3D" id="2.60.260.20">
    <property type="entry name" value="Urease metallochaperone UreE, N-terminal domain"/>
    <property type="match status" value="2"/>
</dbReference>
<keyword evidence="8" id="KW-0235">DNA replication</keyword>
<dbReference type="CDD" id="cd06257">
    <property type="entry name" value="DnaJ"/>
    <property type="match status" value="1"/>
</dbReference>